<feature type="region of interest" description="Disordered" evidence="2">
    <location>
        <begin position="600"/>
        <end position="636"/>
    </location>
</feature>
<feature type="domain" description="SbsA Ig-like" evidence="4">
    <location>
        <begin position="40"/>
        <end position="139"/>
    </location>
</feature>
<comment type="caution">
    <text evidence="5">The sequence shown here is derived from an EMBL/GenBank/DDBJ whole genome shotgun (WGS) entry which is preliminary data.</text>
</comment>
<evidence type="ECO:0000256" key="2">
    <source>
        <dbReference type="SAM" id="MobiDB-lite"/>
    </source>
</evidence>
<dbReference type="AlphaFoldDB" id="W2CCH3"/>
<sequence>MNERMKACVPYVIKRLGLGLLIGGAVACANMAGPNGGPYDEKPPRFVSSTPPPQQTNYKGRRVEIVFDELIQVDKPSQNVVIAPPQKELPSIQIVGRKIRVELKDTLKPNTTYTIDFGHAISDNNEKNPIGHFSFAFSTGNVIDSLEVGGVLLNAENLEPMPDVVVGLHTSSSDTAFTRLPFDRTSKTDDRGRFTIRNIATGTYRLYALADANRDYRFDQPGEAIAFLDSTVTPTFRFATRQDTTWKDSVTVDTIRTVHYTHFLPDDVTLRLFKEVTQRQYMLRPGRDRADLFTLHFNAPLDSLPTVSLLDGARRNAPWFLTQPMAGRTAVRYWITDSAVWTCDTVHLRVDYLKSDSTNTLRPQTDTLHLVWRKPRARRKLKDSENKPERRPLVFQSNASGMVEVTDTVAFLFEEPMTDLRREDFRLEQQVDTVWTPVEFALVQDSMDLLKYNLRHAWAYGANYRIAVDSARLRSIYGHTNDAYESAFSIRKREDYGHLYINIDGIDTTAFVELLNTSDEPLRRVRVKDGGVLFANLQPATYYARLTVDTNANDRWDTGDYATHRQPEMVYYSPKEYVIRANWEIEETWAPRALPLDRQKPIAITKNKPKDETPKKRNYKDEGRSGDRNRSGGFPF</sequence>
<feature type="chain" id="PRO_5004812615" description="SbsA Ig-like domain-containing protein" evidence="3">
    <location>
        <begin position="28"/>
        <end position="636"/>
    </location>
</feature>
<feature type="compositionally biased region" description="Basic and acidic residues" evidence="2">
    <location>
        <begin position="608"/>
        <end position="630"/>
    </location>
</feature>
<keyword evidence="1 3" id="KW-0732">Signal</keyword>
<reference evidence="5 6" key="1">
    <citation type="submission" date="2013-11" db="EMBL/GenBank/DDBJ databases">
        <title>Single cell genomics of uncultured Tannerella BU063 (oral taxon 286).</title>
        <authorList>
            <person name="Beall C.J."/>
            <person name="Campbell A.G."/>
            <person name="Griffen A.L."/>
            <person name="Podar M."/>
            <person name="Leys E.J."/>
        </authorList>
    </citation>
    <scope>NUCLEOTIDE SEQUENCE [LARGE SCALE GENOMIC DNA]</scope>
    <source>
        <strain evidence="5">Cell 5</strain>
    </source>
</reference>
<feature type="signal peptide" evidence="3">
    <location>
        <begin position="1"/>
        <end position="27"/>
    </location>
</feature>
<dbReference type="InterPro" id="IPR032812">
    <property type="entry name" value="SbsA_Ig"/>
</dbReference>
<accession>W2CCH3</accession>
<evidence type="ECO:0000313" key="5">
    <source>
        <dbReference type="EMBL" id="ETK04157.1"/>
    </source>
</evidence>
<protein>
    <recommendedName>
        <fullName evidence="4">SbsA Ig-like domain-containing protein</fullName>
    </recommendedName>
</protein>
<dbReference type="PATRIC" id="fig|1410950.3.peg.1520"/>
<name>W2CCH3_9BACT</name>
<proteinExistence type="predicted"/>
<evidence type="ECO:0000259" key="4">
    <source>
        <dbReference type="Pfam" id="PF13205"/>
    </source>
</evidence>
<evidence type="ECO:0000313" key="6">
    <source>
        <dbReference type="Proteomes" id="UP000018872"/>
    </source>
</evidence>
<dbReference type="Pfam" id="PF13205">
    <property type="entry name" value="Big_5"/>
    <property type="match status" value="1"/>
</dbReference>
<dbReference type="EMBL" id="AYYC01000689">
    <property type="protein sequence ID" value="ETK04157.1"/>
    <property type="molecule type" value="Genomic_DNA"/>
</dbReference>
<dbReference type="Proteomes" id="UP000018872">
    <property type="component" value="Unassembled WGS sequence"/>
</dbReference>
<dbReference type="PROSITE" id="PS51257">
    <property type="entry name" value="PROKAR_LIPOPROTEIN"/>
    <property type="match status" value="1"/>
</dbReference>
<gene>
    <name evidence="5" type="ORF">T229_10425</name>
</gene>
<evidence type="ECO:0000256" key="1">
    <source>
        <dbReference type="ARBA" id="ARBA00022729"/>
    </source>
</evidence>
<evidence type="ECO:0000256" key="3">
    <source>
        <dbReference type="SAM" id="SignalP"/>
    </source>
</evidence>
<organism evidence="5 6">
    <name type="scientific">Tannerella sp. oral taxon BU063 isolate Cell 5</name>
    <dbReference type="NCBI Taxonomy" id="1410950"/>
    <lineage>
        <taxon>Bacteria</taxon>
        <taxon>Pseudomonadati</taxon>
        <taxon>Bacteroidota</taxon>
        <taxon>Bacteroidia</taxon>
        <taxon>Bacteroidales</taxon>
        <taxon>Tannerellaceae</taxon>
        <taxon>Tannerella</taxon>
    </lineage>
</organism>